<dbReference type="Gene3D" id="3.30.2350.10">
    <property type="entry name" value="Pseudouridine synthase"/>
    <property type="match status" value="1"/>
</dbReference>
<dbReference type="InterPro" id="IPR020103">
    <property type="entry name" value="PsdUridine_synth_cat_dom_sf"/>
</dbReference>
<dbReference type="PANTHER" id="PTHR21600">
    <property type="entry name" value="MITOCHONDRIAL RNA PSEUDOURIDINE SYNTHASE"/>
    <property type="match status" value="1"/>
</dbReference>
<dbReference type="CDD" id="cd02869">
    <property type="entry name" value="PseudoU_synth_RluA_like"/>
    <property type="match status" value="1"/>
</dbReference>
<proteinExistence type="inferred from homology"/>
<dbReference type="GO" id="GO:0160141">
    <property type="term" value="F:23S rRNA pseudouridine(955/2504/2580) synthase activity"/>
    <property type="evidence" value="ECO:0007669"/>
    <property type="project" value="UniProtKB-EC"/>
</dbReference>
<reference evidence="3 6" key="1">
    <citation type="submission" date="2016-06" db="EMBL/GenBank/DDBJ databases">
        <authorList>
            <person name="Kjaerup R.B."/>
            <person name="Dalgaard T.S."/>
            <person name="Juul-Madsen H.R."/>
        </authorList>
    </citation>
    <scope>NUCLEOTIDE SEQUENCE [LARGE SCALE GENOMIC DNA]</scope>
    <source>
        <strain evidence="3 6">CECT 5115</strain>
    </source>
</reference>
<reference evidence="4 5" key="2">
    <citation type="submission" date="2016-06" db="EMBL/GenBank/DDBJ databases">
        <authorList>
            <person name="Rodrigo-Torres L."/>
            <person name="Arahal D.R."/>
        </authorList>
    </citation>
    <scope>NUCLEOTIDE SEQUENCE [LARGE SCALE GENOMIC DNA]</scope>
    <source>
        <strain evidence="4 5">CECT 5116</strain>
    </source>
</reference>
<evidence type="ECO:0000259" key="2">
    <source>
        <dbReference type="Pfam" id="PF00849"/>
    </source>
</evidence>
<dbReference type="PROSITE" id="PS01129">
    <property type="entry name" value="PSI_RLU"/>
    <property type="match status" value="1"/>
</dbReference>
<dbReference type="Proteomes" id="UP000092840">
    <property type="component" value="Unassembled WGS sequence"/>
</dbReference>
<dbReference type="Pfam" id="PF00849">
    <property type="entry name" value="PseudoU_synth_2"/>
    <property type="match status" value="1"/>
</dbReference>
<keyword evidence="3" id="KW-0413">Isomerase</keyword>
<dbReference type="OrthoDB" id="9807829at2"/>
<keyword evidence="5" id="KW-1185">Reference proteome</keyword>
<sequence length="231" mass="26488">MDPIEVVLKHDDFWVVVKPADESFHSEDGMGFAERLNQTYPEQTFYPLHRLDKMTSGLILFATNKTAAAVFGDLFAQHALEKRYIAVSVNKPKKKQGTISGSMLPSRRGQWKLSAQGDNLAVTQFFSFSESGKRYFWIRPLTGKTHQIRVALKSIGAAILGDERYSGDVSDRGYLHAYSLAFEWQGEPMYFESWPKEGEHFPDSIRSLYQQYFFEPSLSWPKFTIPKKTIL</sequence>
<dbReference type="InterPro" id="IPR006224">
    <property type="entry name" value="PsdUridine_synth_RluA-like_CS"/>
</dbReference>
<evidence type="ECO:0000313" key="6">
    <source>
        <dbReference type="Proteomes" id="UP000092871"/>
    </source>
</evidence>
<dbReference type="GO" id="GO:0003723">
    <property type="term" value="F:RNA binding"/>
    <property type="evidence" value="ECO:0007669"/>
    <property type="project" value="InterPro"/>
</dbReference>
<dbReference type="Proteomes" id="UP000092871">
    <property type="component" value="Unassembled WGS sequence"/>
</dbReference>
<gene>
    <name evidence="3" type="primary">rluC_1</name>
    <name evidence="3" type="ORF">MGA5115_02740</name>
    <name evidence="4" type="ORF">MGA5116_02144</name>
</gene>
<protein>
    <submittedName>
        <fullName evidence="3">Ribosomal large subunit pseudouridine synthase C</fullName>
        <ecNumber evidence="3">5.4.99.24</ecNumber>
    </submittedName>
</protein>
<feature type="domain" description="Pseudouridine synthase RsuA/RluA-like" evidence="2">
    <location>
        <begin position="12"/>
        <end position="153"/>
    </location>
</feature>
<dbReference type="EMBL" id="FLRB01000013">
    <property type="protein sequence ID" value="SBT21548.1"/>
    <property type="molecule type" value="Genomic_DNA"/>
</dbReference>
<comment type="similarity">
    <text evidence="1">Belongs to the pseudouridine synthase RluA family.</text>
</comment>
<evidence type="ECO:0000313" key="5">
    <source>
        <dbReference type="Proteomes" id="UP000092840"/>
    </source>
</evidence>
<organism evidence="3 6">
    <name type="scientific">Marinomonas gallaica</name>
    <dbReference type="NCBI Taxonomy" id="1806667"/>
    <lineage>
        <taxon>Bacteria</taxon>
        <taxon>Pseudomonadati</taxon>
        <taxon>Pseudomonadota</taxon>
        <taxon>Gammaproteobacteria</taxon>
        <taxon>Oceanospirillales</taxon>
        <taxon>Oceanospirillaceae</taxon>
        <taxon>Marinomonas</taxon>
    </lineage>
</organism>
<evidence type="ECO:0000313" key="4">
    <source>
        <dbReference type="EMBL" id="SBT21548.1"/>
    </source>
</evidence>
<dbReference type="EC" id="5.4.99.24" evidence="3"/>
<dbReference type="SUPFAM" id="SSF55120">
    <property type="entry name" value="Pseudouridine synthase"/>
    <property type="match status" value="1"/>
</dbReference>
<dbReference type="InterPro" id="IPR050188">
    <property type="entry name" value="RluA_PseudoU_synthase"/>
</dbReference>
<dbReference type="PANTHER" id="PTHR21600:SF87">
    <property type="entry name" value="RNA PSEUDOURIDYLATE SYNTHASE DOMAIN-CONTAINING PROTEIN 1"/>
    <property type="match status" value="1"/>
</dbReference>
<name>A0A1C3JTP3_9GAMM</name>
<dbReference type="RefSeq" id="WP_067037487.1">
    <property type="nucleotide sequence ID" value="NZ_FLRA01000023.1"/>
</dbReference>
<evidence type="ECO:0000313" key="3">
    <source>
        <dbReference type="EMBL" id="SBT18593.1"/>
    </source>
</evidence>
<dbReference type="EMBL" id="FLRA01000023">
    <property type="protein sequence ID" value="SBT18593.1"/>
    <property type="molecule type" value="Genomic_DNA"/>
</dbReference>
<evidence type="ECO:0000256" key="1">
    <source>
        <dbReference type="ARBA" id="ARBA00010876"/>
    </source>
</evidence>
<dbReference type="GO" id="GO:0000455">
    <property type="term" value="P:enzyme-directed rRNA pseudouridine synthesis"/>
    <property type="evidence" value="ECO:0007669"/>
    <property type="project" value="TreeGrafter"/>
</dbReference>
<accession>A0A1C3JTP3</accession>
<dbReference type="InterPro" id="IPR006145">
    <property type="entry name" value="PsdUridine_synth_RsuA/RluA"/>
</dbReference>
<dbReference type="AlphaFoldDB" id="A0A1C3JTP3"/>